<dbReference type="Proteomes" id="UP001623660">
    <property type="component" value="Unassembled WGS sequence"/>
</dbReference>
<name>A0ABW8SFY6_9CLOT</name>
<keyword evidence="3" id="KW-1185">Reference proteome</keyword>
<evidence type="ECO:0000259" key="1">
    <source>
        <dbReference type="Pfam" id="PF00149"/>
    </source>
</evidence>
<dbReference type="InterPro" id="IPR029052">
    <property type="entry name" value="Metallo-depent_PP-like"/>
</dbReference>
<reference evidence="2 3" key="1">
    <citation type="submission" date="2024-11" db="EMBL/GenBank/DDBJ databases">
        <authorList>
            <person name="Heng Y.C."/>
            <person name="Lim A.C.H."/>
            <person name="Lee J.K.Y."/>
            <person name="Kittelmann S."/>
        </authorList>
    </citation>
    <scope>NUCLEOTIDE SEQUENCE [LARGE SCALE GENOMIC DNA]</scope>
    <source>
        <strain evidence="2 3">WILCCON 0269</strain>
    </source>
</reference>
<dbReference type="Pfam" id="PF00149">
    <property type="entry name" value="Metallophos"/>
    <property type="match status" value="1"/>
</dbReference>
<comment type="caution">
    <text evidence="2">The sequence shown here is derived from an EMBL/GenBank/DDBJ whole genome shotgun (WGS) entry which is preliminary data.</text>
</comment>
<dbReference type="CDD" id="cd00838">
    <property type="entry name" value="MPP_superfamily"/>
    <property type="match status" value="1"/>
</dbReference>
<dbReference type="Gene3D" id="3.60.21.10">
    <property type="match status" value="1"/>
</dbReference>
<organism evidence="2 3">
    <name type="scientific">Candidatus Clostridium eludens</name>
    <dbReference type="NCBI Taxonomy" id="3381663"/>
    <lineage>
        <taxon>Bacteria</taxon>
        <taxon>Bacillati</taxon>
        <taxon>Bacillota</taxon>
        <taxon>Clostridia</taxon>
        <taxon>Eubacteriales</taxon>
        <taxon>Clostridiaceae</taxon>
        <taxon>Clostridium</taxon>
    </lineage>
</organism>
<dbReference type="RefSeq" id="WP_406790568.1">
    <property type="nucleotide sequence ID" value="NZ_JBJHZX010000002.1"/>
</dbReference>
<evidence type="ECO:0000313" key="2">
    <source>
        <dbReference type="EMBL" id="MFL0194448.1"/>
    </source>
</evidence>
<dbReference type="SUPFAM" id="SSF56300">
    <property type="entry name" value="Metallo-dependent phosphatases"/>
    <property type="match status" value="1"/>
</dbReference>
<feature type="domain" description="Calcineurin-like phosphoesterase" evidence="1">
    <location>
        <begin position="2"/>
        <end position="88"/>
    </location>
</feature>
<evidence type="ECO:0000313" key="3">
    <source>
        <dbReference type="Proteomes" id="UP001623660"/>
    </source>
</evidence>
<protein>
    <submittedName>
        <fullName evidence="2">Metallophosphoesterase</fullName>
    </submittedName>
</protein>
<proteinExistence type="predicted"/>
<accession>A0ABW8SFY6</accession>
<gene>
    <name evidence="2" type="ORF">ACJDU8_02505</name>
</gene>
<sequence length="128" mass="14723">MIYVTGDTHIPLDIEKLDEDNFNSQKSMTKEDYVIICGDFGGIWNNSTEELNWRKWLEKKNFATLWIDGNHENFELLDKYPVTKWNGGKIHRISDSVIHLMRGQVFNIAGLKFFAMGGGGNLLTNIIE</sequence>
<dbReference type="EMBL" id="JBJHZX010000002">
    <property type="protein sequence ID" value="MFL0194448.1"/>
    <property type="molecule type" value="Genomic_DNA"/>
</dbReference>
<dbReference type="InterPro" id="IPR004843">
    <property type="entry name" value="Calcineurin-like_PHP"/>
</dbReference>